<proteinExistence type="predicted"/>
<accession>A0A0S8FRQ3</accession>
<dbReference type="Proteomes" id="UP000051373">
    <property type="component" value="Unassembled WGS sequence"/>
</dbReference>
<dbReference type="InterPro" id="IPR007553">
    <property type="entry name" value="2-thiour_desulf"/>
</dbReference>
<dbReference type="STRING" id="1703779.AMJ83_09645"/>
<comment type="caution">
    <text evidence="2">The sequence shown here is derived from an EMBL/GenBank/DDBJ whole genome shotgun (WGS) entry which is preliminary data.</text>
</comment>
<dbReference type="AlphaFoldDB" id="A0A0S8FRQ3"/>
<dbReference type="EMBL" id="LJUJ01000025">
    <property type="protein sequence ID" value="KPK62802.1"/>
    <property type="molecule type" value="Genomic_DNA"/>
</dbReference>
<evidence type="ECO:0000259" key="1">
    <source>
        <dbReference type="Pfam" id="PF08349"/>
    </source>
</evidence>
<dbReference type="InterPro" id="IPR017087">
    <property type="entry name" value="UCP037004"/>
</dbReference>
<gene>
    <name evidence="2" type="ORF">AMJ83_09645</name>
</gene>
<dbReference type="Pfam" id="PF08349">
    <property type="entry name" value="DUF1722"/>
    <property type="match status" value="1"/>
</dbReference>
<dbReference type="Pfam" id="PF04463">
    <property type="entry name" value="2-thiour_desulf"/>
    <property type="match status" value="1"/>
</dbReference>
<dbReference type="InterPro" id="IPR013560">
    <property type="entry name" value="DUF1722"/>
</dbReference>
<dbReference type="PANTHER" id="PTHR30087:SF0">
    <property type="entry name" value="INNER MEMBRANE PROTEIN"/>
    <property type="match status" value="1"/>
</dbReference>
<evidence type="ECO:0000313" key="2">
    <source>
        <dbReference type="EMBL" id="KPK62802.1"/>
    </source>
</evidence>
<name>A0A0S8FRQ3_UNCW3</name>
<dbReference type="PANTHER" id="PTHR30087">
    <property type="entry name" value="INNER MEMBRANE PROTEIN"/>
    <property type="match status" value="1"/>
</dbReference>
<sequence>MSDFVKPWVVISKCLGFARCRWNGLTIQDEFVERLKPHVEFMPVCAEVEIGLGVPRDPIRVILSNEELRLVQPATKTDVTNKMRKFCNTFLTSLDEVDGFILKSRSPSCGIKEAKIYPTMEKSAAIRKGSGFFGTAVLERFPNLPVEDEGRLRNFIIREHFLKRIFTIARFRSTKKTQKMKNLVQFQAENKFLFMAYNQKEFRVMGRIVANHEKRSVSEVYDNYEVHLYAALAKTPRYTSYINVFMHAMGHFSDKLNKQEKSFFLELMEKYRSGKAPLRSDTDVLMSWGVRFGEKYLLDQTFFNPYPEELLDISDSGKGRDY</sequence>
<reference evidence="2 3" key="1">
    <citation type="journal article" date="2015" name="Microbiome">
        <title>Genomic resolution of linkages in carbon, nitrogen, and sulfur cycling among widespread estuary sediment bacteria.</title>
        <authorList>
            <person name="Baker B.J."/>
            <person name="Lazar C.S."/>
            <person name="Teske A.P."/>
            <person name="Dick G.J."/>
        </authorList>
    </citation>
    <scope>NUCLEOTIDE SEQUENCE [LARGE SCALE GENOMIC DNA]</scope>
    <source>
        <strain evidence="2">SM23_42</strain>
    </source>
</reference>
<evidence type="ECO:0000313" key="3">
    <source>
        <dbReference type="Proteomes" id="UP000051373"/>
    </source>
</evidence>
<dbReference type="PATRIC" id="fig|1703779.3.peg.1370"/>
<feature type="domain" description="DUF1722" evidence="1">
    <location>
        <begin position="191"/>
        <end position="307"/>
    </location>
</feature>
<dbReference type="PIRSF" id="PIRSF037004">
    <property type="entry name" value="UCP037004"/>
    <property type="match status" value="1"/>
</dbReference>
<protein>
    <submittedName>
        <fullName evidence="2">Cytoplasmic protein</fullName>
    </submittedName>
</protein>
<organism evidence="2 3">
    <name type="scientific">candidate division WOR_3 bacterium SM23_42</name>
    <dbReference type="NCBI Taxonomy" id="1703779"/>
    <lineage>
        <taxon>Bacteria</taxon>
        <taxon>Bacteria division WOR-3</taxon>
    </lineage>
</organism>